<feature type="domain" description="Cyclic nucleotide-binding" evidence="4">
    <location>
        <begin position="38"/>
        <end position="133"/>
    </location>
</feature>
<dbReference type="SUPFAM" id="SSF46785">
    <property type="entry name" value="Winged helix' DNA-binding domain"/>
    <property type="match status" value="1"/>
</dbReference>
<dbReference type="PATRIC" id="fig|1232683.4.peg.1957"/>
<dbReference type="EMBL" id="JMQN01000028">
    <property type="protein sequence ID" value="KEA63867.1"/>
    <property type="molecule type" value="Genomic_DNA"/>
</dbReference>
<keyword evidence="2" id="KW-0238">DNA-binding</keyword>
<evidence type="ECO:0000313" key="6">
    <source>
        <dbReference type="EMBL" id="KEA63867.1"/>
    </source>
</evidence>
<dbReference type="InterPro" id="IPR012318">
    <property type="entry name" value="HTH_CRP"/>
</dbReference>
<reference evidence="6 7" key="1">
    <citation type="submission" date="2014-04" db="EMBL/GenBank/DDBJ databases">
        <title>Marinobacterium kochiensis sp. nov., isolated from sediment sample collected from Kochi backwaters in Kerala, India.</title>
        <authorList>
            <person name="Singh A."/>
            <person name="Pinnaka A.K."/>
        </authorList>
    </citation>
    <scope>NUCLEOTIDE SEQUENCE [LARGE SCALE GENOMIC DNA]</scope>
    <source>
        <strain evidence="6 7">AK27</strain>
    </source>
</reference>
<dbReference type="eggNOG" id="COG0664">
    <property type="taxonomic scope" value="Bacteria"/>
</dbReference>
<evidence type="ECO:0000256" key="1">
    <source>
        <dbReference type="ARBA" id="ARBA00023015"/>
    </source>
</evidence>
<dbReference type="Gene3D" id="1.10.10.10">
    <property type="entry name" value="Winged helix-like DNA-binding domain superfamily/Winged helix DNA-binding domain"/>
    <property type="match status" value="1"/>
</dbReference>
<dbReference type="InterPro" id="IPR000595">
    <property type="entry name" value="cNMP-bd_dom"/>
</dbReference>
<dbReference type="RefSeq" id="WP_197027515.1">
    <property type="nucleotide sequence ID" value="NZ_JMQN01000028.1"/>
</dbReference>
<dbReference type="InterPro" id="IPR050397">
    <property type="entry name" value="Env_Response_Regulators"/>
</dbReference>
<gene>
    <name evidence="6" type="ORF">ADIMK_1994</name>
</gene>
<dbReference type="SMART" id="SM00419">
    <property type="entry name" value="HTH_CRP"/>
    <property type="match status" value="1"/>
</dbReference>
<dbReference type="InterPro" id="IPR036390">
    <property type="entry name" value="WH_DNA-bd_sf"/>
</dbReference>
<keyword evidence="1" id="KW-0805">Transcription regulation</keyword>
<dbReference type="CDD" id="cd00038">
    <property type="entry name" value="CAP_ED"/>
    <property type="match status" value="1"/>
</dbReference>
<dbReference type="GO" id="GO:0003677">
    <property type="term" value="F:DNA binding"/>
    <property type="evidence" value="ECO:0007669"/>
    <property type="project" value="UniProtKB-KW"/>
</dbReference>
<evidence type="ECO:0000313" key="7">
    <source>
        <dbReference type="Proteomes" id="UP000028252"/>
    </source>
</evidence>
<sequence length="217" mass="24321">MNVDWLTHFPTLQTIQSPGWTDACAQARVIQLPAEQPVFKSGDSCRQFLLVLEGSVRVQKLSENGREILLYRVESGQSCILTTACLLGNKAYQAEAFTETPVSAVIIPAPAFHKAMEDSESLREFVFSGYSQRLTELLMLIEAIAFGRLDCRLAGYLLQNNCTVLKTTHQQIARELGTAREVVSRTLKEFEHKGWVRLSRGSIELLQPISLKNLSHQ</sequence>
<dbReference type="Pfam" id="PF00027">
    <property type="entry name" value="cNMP_binding"/>
    <property type="match status" value="1"/>
</dbReference>
<dbReference type="PANTHER" id="PTHR24567">
    <property type="entry name" value="CRP FAMILY TRANSCRIPTIONAL REGULATORY PROTEIN"/>
    <property type="match status" value="1"/>
</dbReference>
<feature type="domain" description="HTH crp-type" evidence="5">
    <location>
        <begin position="147"/>
        <end position="209"/>
    </location>
</feature>
<dbReference type="SUPFAM" id="SSF51206">
    <property type="entry name" value="cAMP-binding domain-like"/>
    <property type="match status" value="1"/>
</dbReference>
<dbReference type="InterPro" id="IPR018490">
    <property type="entry name" value="cNMP-bd_dom_sf"/>
</dbReference>
<dbReference type="GO" id="GO:0003700">
    <property type="term" value="F:DNA-binding transcription factor activity"/>
    <property type="evidence" value="ECO:0007669"/>
    <property type="project" value="TreeGrafter"/>
</dbReference>
<dbReference type="PROSITE" id="PS50042">
    <property type="entry name" value="CNMP_BINDING_3"/>
    <property type="match status" value="1"/>
</dbReference>
<dbReference type="STRING" id="1232683.ADIMK_1994"/>
<dbReference type="Gene3D" id="2.60.120.10">
    <property type="entry name" value="Jelly Rolls"/>
    <property type="match status" value="1"/>
</dbReference>
<dbReference type="PANTHER" id="PTHR24567:SF74">
    <property type="entry name" value="HTH-TYPE TRANSCRIPTIONAL REGULATOR ARCR"/>
    <property type="match status" value="1"/>
</dbReference>
<evidence type="ECO:0000259" key="4">
    <source>
        <dbReference type="PROSITE" id="PS50042"/>
    </source>
</evidence>
<dbReference type="AlphaFoldDB" id="A0A081FZB2"/>
<protein>
    <submittedName>
        <fullName evidence="6">Transcriptional regulator, Crp/Fnr family</fullName>
    </submittedName>
</protein>
<evidence type="ECO:0000256" key="3">
    <source>
        <dbReference type="ARBA" id="ARBA00023163"/>
    </source>
</evidence>
<name>A0A081FZB2_9GAMM</name>
<dbReference type="GO" id="GO:0005829">
    <property type="term" value="C:cytosol"/>
    <property type="evidence" value="ECO:0007669"/>
    <property type="project" value="TreeGrafter"/>
</dbReference>
<dbReference type="InterPro" id="IPR036388">
    <property type="entry name" value="WH-like_DNA-bd_sf"/>
</dbReference>
<dbReference type="Pfam" id="PF13545">
    <property type="entry name" value="HTH_Crp_2"/>
    <property type="match status" value="1"/>
</dbReference>
<dbReference type="PROSITE" id="PS51063">
    <property type="entry name" value="HTH_CRP_2"/>
    <property type="match status" value="1"/>
</dbReference>
<dbReference type="InterPro" id="IPR014710">
    <property type="entry name" value="RmlC-like_jellyroll"/>
</dbReference>
<keyword evidence="3" id="KW-0804">Transcription</keyword>
<dbReference type="Proteomes" id="UP000028252">
    <property type="component" value="Unassembled WGS sequence"/>
</dbReference>
<keyword evidence="7" id="KW-1185">Reference proteome</keyword>
<organism evidence="6 7">
    <name type="scientific">Marinobacterium lacunae</name>
    <dbReference type="NCBI Taxonomy" id="1232683"/>
    <lineage>
        <taxon>Bacteria</taxon>
        <taxon>Pseudomonadati</taxon>
        <taxon>Pseudomonadota</taxon>
        <taxon>Gammaproteobacteria</taxon>
        <taxon>Oceanospirillales</taxon>
        <taxon>Oceanospirillaceae</taxon>
        <taxon>Marinobacterium</taxon>
    </lineage>
</organism>
<proteinExistence type="predicted"/>
<evidence type="ECO:0000259" key="5">
    <source>
        <dbReference type="PROSITE" id="PS51063"/>
    </source>
</evidence>
<evidence type="ECO:0000256" key="2">
    <source>
        <dbReference type="ARBA" id="ARBA00023125"/>
    </source>
</evidence>
<comment type="caution">
    <text evidence="6">The sequence shown here is derived from an EMBL/GenBank/DDBJ whole genome shotgun (WGS) entry which is preliminary data.</text>
</comment>
<accession>A0A081FZB2</accession>